<evidence type="ECO:0000256" key="4">
    <source>
        <dbReference type="ARBA" id="ARBA00022728"/>
    </source>
</evidence>
<evidence type="ECO:0000313" key="14">
    <source>
        <dbReference type="WBParaSite" id="ACOC_0000527201-mRNA-1"/>
    </source>
</evidence>
<keyword evidence="7" id="KW-0539">Nucleus</keyword>
<evidence type="ECO:0000256" key="6">
    <source>
        <dbReference type="ARBA" id="ARBA00023187"/>
    </source>
</evidence>
<dbReference type="CDD" id="cd01722">
    <property type="entry name" value="Sm_F"/>
    <property type="match status" value="1"/>
</dbReference>
<dbReference type="SUPFAM" id="SSF50182">
    <property type="entry name" value="Sm-like ribonucleoproteins"/>
    <property type="match status" value="1"/>
</dbReference>
<feature type="region of interest" description="Disordered" evidence="10">
    <location>
        <begin position="153"/>
        <end position="173"/>
    </location>
</feature>
<organism evidence="14">
    <name type="scientific">Angiostrongylus costaricensis</name>
    <name type="common">Nematode worm</name>
    <dbReference type="NCBI Taxonomy" id="334426"/>
    <lineage>
        <taxon>Eukaryota</taxon>
        <taxon>Metazoa</taxon>
        <taxon>Ecdysozoa</taxon>
        <taxon>Nematoda</taxon>
        <taxon>Chromadorea</taxon>
        <taxon>Rhabditida</taxon>
        <taxon>Rhabditina</taxon>
        <taxon>Rhabditomorpha</taxon>
        <taxon>Strongyloidea</taxon>
        <taxon>Metastrongylidae</taxon>
        <taxon>Angiostrongylus</taxon>
    </lineage>
</organism>
<evidence type="ECO:0000256" key="9">
    <source>
        <dbReference type="ARBA" id="ARBA00030144"/>
    </source>
</evidence>
<evidence type="ECO:0000256" key="1">
    <source>
        <dbReference type="ARBA" id="ARBA00004123"/>
    </source>
</evidence>
<reference evidence="14" key="1">
    <citation type="submission" date="2016-04" db="UniProtKB">
        <authorList>
            <consortium name="WormBaseParasite"/>
        </authorList>
    </citation>
    <scope>IDENTIFICATION</scope>
</reference>
<keyword evidence="13" id="KW-1185">Reference proteome</keyword>
<dbReference type="InterPro" id="IPR047575">
    <property type="entry name" value="Sm"/>
</dbReference>
<accession>A0A158PGI2</accession>
<dbReference type="InterPro" id="IPR001163">
    <property type="entry name" value="Sm_dom_euk/arc"/>
</dbReference>
<dbReference type="InterPro" id="IPR034100">
    <property type="entry name" value="Sm_F"/>
</dbReference>
<dbReference type="GO" id="GO:0000398">
    <property type="term" value="P:mRNA splicing, via spliceosome"/>
    <property type="evidence" value="ECO:0007669"/>
    <property type="project" value="InterPro"/>
</dbReference>
<evidence type="ECO:0000259" key="11">
    <source>
        <dbReference type="PROSITE" id="PS52002"/>
    </source>
</evidence>
<reference evidence="12 13" key="2">
    <citation type="submission" date="2018-11" db="EMBL/GenBank/DDBJ databases">
        <authorList>
            <consortium name="Pathogen Informatics"/>
        </authorList>
    </citation>
    <scope>NUCLEOTIDE SEQUENCE [LARGE SCALE GENOMIC DNA]</scope>
    <source>
        <strain evidence="12 13">Costa Rica</strain>
    </source>
</reference>
<feature type="compositionally biased region" description="Low complexity" evidence="10">
    <location>
        <begin position="157"/>
        <end position="169"/>
    </location>
</feature>
<keyword evidence="5" id="KW-0694">RNA-binding</keyword>
<evidence type="ECO:0000256" key="5">
    <source>
        <dbReference type="ARBA" id="ARBA00022884"/>
    </source>
</evidence>
<proteinExistence type="inferred from homology"/>
<dbReference type="InterPro" id="IPR016487">
    <property type="entry name" value="Lsm6/sSmF"/>
</dbReference>
<dbReference type="GO" id="GO:0003723">
    <property type="term" value="F:RNA binding"/>
    <property type="evidence" value="ECO:0007669"/>
    <property type="project" value="UniProtKB-KW"/>
</dbReference>
<dbReference type="EMBL" id="UYYA01003860">
    <property type="protein sequence ID" value="VDM56858.1"/>
    <property type="molecule type" value="Genomic_DNA"/>
</dbReference>
<comment type="subcellular location">
    <subcellularLocation>
        <location evidence="1">Nucleus</location>
    </subcellularLocation>
</comment>
<dbReference type="GO" id="GO:0005685">
    <property type="term" value="C:U1 snRNP"/>
    <property type="evidence" value="ECO:0007669"/>
    <property type="project" value="TreeGrafter"/>
</dbReference>
<evidence type="ECO:0000313" key="13">
    <source>
        <dbReference type="Proteomes" id="UP000267027"/>
    </source>
</evidence>
<keyword evidence="4" id="KW-0747">Spliceosome</keyword>
<dbReference type="PROSITE" id="PS52002">
    <property type="entry name" value="SM"/>
    <property type="match status" value="1"/>
</dbReference>
<dbReference type="PANTHER" id="PTHR11021">
    <property type="entry name" value="SMALL NUCLEAR RIBONUCLEOPROTEIN F SNRNP-F"/>
    <property type="match status" value="1"/>
</dbReference>
<evidence type="ECO:0000256" key="2">
    <source>
        <dbReference type="ARBA" id="ARBA00007927"/>
    </source>
</evidence>
<sequence>MSTLQPVNPKPFLNSLTGKPIVCRLKWGMEYKGILVAVDGYMNLQMANAEEYIDGNNTGNLGEILISWILFKEHSIRQDTHRWCSMDTDNFEKLWELLSDSEDGAEVDNAEAFNTLLNLQIVQFIESGKAGNIADVIKREVDALLVSSESLDVGHNSQGTSSSQRGTSTDAENPKLHHAFTSASERMVTPIFFGRNQNMAMVFNFNVKQGGTWQKVPEELLCNYDSMDSGRNIDEIGRLSQQLLFQDQVELLTAIKDVFEWQTVERYGIAAILRLNFLKSLSD</sequence>
<dbReference type="SMART" id="SM00651">
    <property type="entry name" value="Sm"/>
    <property type="match status" value="1"/>
</dbReference>
<evidence type="ECO:0000313" key="12">
    <source>
        <dbReference type="EMBL" id="VDM56858.1"/>
    </source>
</evidence>
<dbReference type="OrthoDB" id="409625at2759"/>
<dbReference type="PANTHER" id="PTHR11021:SF0">
    <property type="entry name" value="SMALL NUCLEAR RIBONUCLEOPROTEIN F"/>
    <property type="match status" value="1"/>
</dbReference>
<evidence type="ECO:0000256" key="8">
    <source>
        <dbReference type="ARBA" id="ARBA00023274"/>
    </source>
</evidence>
<dbReference type="WBParaSite" id="ACOC_0000527201-mRNA-1">
    <property type="protein sequence ID" value="ACOC_0000527201-mRNA-1"/>
    <property type="gene ID" value="ACOC_0000527201"/>
</dbReference>
<keyword evidence="8" id="KW-0687">Ribonucleoprotein</keyword>
<comment type="similarity">
    <text evidence="2">Belongs to the snRNP Sm proteins family. SmF/LSm6 subfamily.</text>
</comment>
<dbReference type="Pfam" id="PF01423">
    <property type="entry name" value="LSM"/>
    <property type="match status" value="1"/>
</dbReference>
<dbReference type="AlphaFoldDB" id="A0A158PGI2"/>
<dbReference type="GO" id="GO:0071013">
    <property type="term" value="C:catalytic step 2 spliceosome"/>
    <property type="evidence" value="ECO:0007669"/>
    <property type="project" value="TreeGrafter"/>
</dbReference>
<keyword evidence="3" id="KW-0507">mRNA processing</keyword>
<evidence type="ECO:0000256" key="10">
    <source>
        <dbReference type="SAM" id="MobiDB-lite"/>
    </source>
</evidence>
<dbReference type="GO" id="GO:0034715">
    <property type="term" value="C:pICln-Sm protein complex"/>
    <property type="evidence" value="ECO:0007669"/>
    <property type="project" value="TreeGrafter"/>
</dbReference>
<protein>
    <recommendedName>
        <fullName evidence="9">Sm protein F</fullName>
    </recommendedName>
</protein>
<dbReference type="Proteomes" id="UP000267027">
    <property type="component" value="Unassembled WGS sequence"/>
</dbReference>
<feature type="domain" description="Sm" evidence="11">
    <location>
        <begin position="8"/>
        <end position="80"/>
    </location>
</feature>
<dbReference type="Gene3D" id="2.30.30.100">
    <property type="match status" value="1"/>
</dbReference>
<name>A0A158PGI2_ANGCS</name>
<evidence type="ECO:0000256" key="7">
    <source>
        <dbReference type="ARBA" id="ARBA00023242"/>
    </source>
</evidence>
<evidence type="ECO:0000256" key="3">
    <source>
        <dbReference type="ARBA" id="ARBA00022664"/>
    </source>
</evidence>
<gene>
    <name evidence="12" type="ORF">ACOC_LOCUS5273</name>
</gene>
<dbReference type="STRING" id="334426.A0A158PGI2"/>
<dbReference type="InterPro" id="IPR010920">
    <property type="entry name" value="LSM_dom_sf"/>
</dbReference>
<keyword evidence="6" id="KW-0508">mRNA splicing</keyword>